<proteinExistence type="predicted"/>
<sequence length="115" mass="13341">MESKDGMFDGGRERGERGLGENSWPSHSLWDRDILSKIGEGCGGFWTLMLNGEEEELQWARIRVRIKDEKIPNMVDVWVENMCYSLALWWETRPTLRALPTDERGNPSNSWRGRG</sequence>
<feature type="region of interest" description="Disordered" evidence="1">
    <location>
        <begin position="1"/>
        <end position="24"/>
    </location>
</feature>
<gene>
    <name evidence="2" type="ORF">CK203_092840</name>
</gene>
<evidence type="ECO:0000313" key="2">
    <source>
        <dbReference type="EMBL" id="RVW34156.1"/>
    </source>
</evidence>
<evidence type="ECO:0000313" key="3">
    <source>
        <dbReference type="Proteomes" id="UP000288805"/>
    </source>
</evidence>
<organism evidence="2 3">
    <name type="scientific">Vitis vinifera</name>
    <name type="common">Grape</name>
    <dbReference type="NCBI Taxonomy" id="29760"/>
    <lineage>
        <taxon>Eukaryota</taxon>
        <taxon>Viridiplantae</taxon>
        <taxon>Streptophyta</taxon>
        <taxon>Embryophyta</taxon>
        <taxon>Tracheophyta</taxon>
        <taxon>Spermatophyta</taxon>
        <taxon>Magnoliopsida</taxon>
        <taxon>eudicotyledons</taxon>
        <taxon>Gunneridae</taxon>
        <taxon>Pentapetalae</taxon>
        <taxon>rosids</taxon>
        <taxon>Vitales</taxon>
        <taxon>Vitaceae</taxon>
        <taxon>Viteae</taxon>
        <taxon>Vitis</taxon>
    </lineage>
</organism>
<evidence type="ECO:0008006" key="4">
    <source>
        <dbReference type="Google" id="ProtNLM"/>
    </source>
</evidence>
<name>A0A438DFH1_VITVI</name>
<comment type="caution">
    <text evidence="2">The sequence shown here is derived from an EMBL/GenBank/DDBJ whole genome shotgun (WGS) entry which is preliminary data.</text>
</comment>
<feature type="compositionally biased region" description="Basic and acidic residues" evidence="1">
    <location>
        <begin position="1"/>
        <end position="19"/>
    </location>
</feature>
<dbReference type="EMBL" id="QGNW01001656">
    <property type="protein sequence ID" value="RVW34156.1"/>
    <property type="molecule type" value="Genomic_DNA"/>
</dbReference>
<dbReference type="Proteomes" id="UP000288805">
    <property type="component" value="Unassembled WGS sequence"/>
</dbReference>
<accession>A0A438DFH1</accession>
<reference evidence="2 3" key="1">
    <citation type="journal article" date="2018" name="PLoS Genet.">
        <title>Population sequencing reveals clonal diversity and ancestral inbreeding in the grapevine cultivar Chardonnay.</title>
        <authorList>
            <person name="Roach M.J."/>
            <person name="Johnson D.L."/>
            <person name="Bohlmann J."/>
            <person name="van Vuuren H.J."/>
            <person name="Jones S.J."/>
            <person name="Pretorius I.S."/>
            <person name="Schmidt S.A."/>
            <person name="Borneman A.R."/>
        </authorList>
    </citation>
    <scope>NUCLEOTIDE SEQUENCE [LARGE SCALE GENOMIC DNA]</scope>
    <source>
        <strain evidence="3">cv. Chardonnay</strain>
        <tissue evidence="2">Leaf</tissue>
    </source>
</reference>
<dbReference type="AlphaFoldDB" id="A0A438DFH1"/>
<evidence type="ECO:0000256" key="1">
    <source>
        <dbReference type="SAM" id="MobiDB-lite"/>
    </source>
</evidence>
<protein>
    <recommendedName>
        <fullName evidence="4">DUF4283 domain-containing protein</fullName>
    </recommendedName>
</protein>